<evidence type="ECO:0000256" key="1">
    <source>
        <dbReference type="SAM" id="MobiDB-lite"/>
    </source>
</evidence>
<evidence type="ECO:0000313" key="4">
    <source>
        <dbReference type="Proteomes" id="UP001521184"/>
    </source>
</evidence>
<sequence>MADDTRSDDSPAKRPRRTDHDDEPTPRPPRKRRHTPSTTDSQSSHSHSVRRLNDTLLAQDPIVARDFAHDQLPPALKAMVRRISAFKCGRAVLADSLKPELADEYDDFHFEDASKRAALGPVPPLDAVRKIVELAHDCSNGDHCEAEWNGRVHTAVLDLALYNPSFKQRTRFMNCNSAQIEPRSLVPSLRASEKMRSKMVDFVLCLRPNPAEIDCMRRVVLESRSEALSINQTTHAPLIAAPIALSIETKRPGQDWDAAQLQLGVWVASQLNRLEQLVQYSWKEEWRNHVPEFLPLIVVQGHEWNFLAATRDTSSQTVLWRKIMFGDTMTDLGVYQIVATLQYLAQWAQSTYRSWFYESVLCMPVAT</sequence>
<protein>
    <recommendedName>
        <fullName evidence="2">PD-(D/E)XK nuclease-like domain-containing protein</fullName>
    </recommendedName>
</protein>
<feature type="domain" description="PD-(D/E)XK nuclease-like" evidence="2">
    <location>
        <begin position="101"/>
        <end position="353"/>
    </location>
</feature>
<proteinExistence type="predicted"/>
<dbReference type="InterPro" id="IPR046797">
    <property type="entry name" value="PDDEXK_12"/>
</dbReference>
<name>A0ABR3T403_9PEZI</name>
<feature type="compositionally biased region" description="Basic and acidic residues" evidence="1">
    <location>
        <begin position="1"/>
        <end position="25"/>
    </location>
</feature>
<evidence type="ECO:0000313" key="3">
    <source>
        <dbReference type="EMBL" id="KAL1634259.1"/>
    </source>
</evidence>
<keyword evidence="4" id="KW-1185">Reference proteome</keyword>
<feature type="compositionally biased region" description="Low complexity" evidence="1">
    <location>
        <begin position="36"/>
        <end position="46"/>
    </location>
</feature>
<gene>
    <name evidence="3" type="ORF">SLS58_010764</name>
</gene>
<dbReference type="Pfam" id="PF20516">
    <property type="entry name" value="PDDEXK_12"/>
    <property type="match status" value="1"/>
</dbReference>
<reference evidence="3 4" key="1">
    <citation type="journal article" date="2023" name="Plant Dis.">
        <title>First Report of Diplodia intermedia Causing Canker and Dieback Diseases on Apple Trees in Canada.</title>
        <authorList>
            <person name="Ellouze W."/>
            <person name="Ilyukhin E."/>
            <person name="Sulman M."/>
            <person name="Ali S."/>
        </authorList>
    </citation>
    <scope>NUCLEOTIDE SEQUENCE [LARGE SCALE GENOMIC DNA]</scope>
    <source>
        <strain evidence="3 4">M45-28</strain>
    </source>
</reference>
<feature type="region of interest" description="Disordered" evidence="1">
    <location>
        <begin position="1"/>
        <end position="50"/>
    </location>
</feature>
<accession>A0ABR3T403</accession>
<comment type="caution">
    <text evidence="3">The sequence shown here is derived from an EMBL/GenBank/DDBJ whole genome shotgun (WGS) entry which is preliminary data.</text>
</comment>
<dbReference type="EMBL" id="JAKEKT020000136">
    <property type="protein sequence ID" value="KAL1634259.1"/>
    <property type="molecule type" value="Genomic_DNA"/>
</dbReference>
<evidence type="ECO:0000259" key="2">
    <source>
        <dbReference type="Pfam" id="PF20516"/>
    </source>
</evidence>
<dbReference type="Proteomes" id="UP001521184">
    <property type="component" value="Unassembled WGS sequence"/>
</dbReference>
<organism evidence="3 4">
    <name type="scientific">Diplodia intermedia</name>
    <dbReference type="NCBI Taxonomy" id="856260"/>
    <lineage>
        <taxon>Eukaryota</taxon>
        <taxon>Fungi</taxon>
        <taxon>Dikarya</taxon>
        <taxon>Ascomycota</taxon>
        <taxon>Pezizomycotina</taxon>
        <taxon>Dothideomycetes</taxon>
        <taxon>Dothideomycetes incertae sedis</taxon>
        <taxon>Botryosphaeriales</taxon>
        <taxon>Botryosphaeriaceae</taxon>
        <taxon>Diplodia</taxon>
    </lineage>
</organism>